<evidence type="ECO:0000313" key="4">
    <source>
        <dbReference type="Proteomes" id="UP000075604"/>
    </source>
</evidence>
<protein>
    <recommendedName>
        <fullName evidence="5">Secreted protein</fullName>
    </recommendedName>
</protein>
<dbReference type="EMBL" id="JELX01002271">
    <property type="protein sequence ID" value="KYF55972.1"/>
    <property type="molecule type" value="Genomic_DNA"/>
</dbReference>
<evidence type="ECO:0008006" key="5">
    <source>
        <dbReference type="Google" id="ProtNLM"/>
    </source>
</evidence>
<evidence type="ECO:0000256" key="1">
    <source>
        <dbReference type="SAM" id="MobiDB-lite"/>
    </source>
</evidence>
<dbReference type="PROSITE" id="PS51257">
    <property type="entry name" value="PROKAR_LIPOPROTEIN"/>
    <property type="match status" value="1"/>
</dbReference>
<feature type="compositionally biased region" description="Basic and acidic residues" evidence="1">
    <location>
        <begin position="177"/>
        <end position="186"/>
    </location>
</feature>
<organism evidence="3 4">
    <name type="scientific">Sorangium cellulosum</name>
    <name type="common">Polyangium cellulosum</name>
    <dbReference type="NCBI Taxonomy" id="56"/>
    <lineage>
        <taxon>Bacteria</taxon>
        <taxon>Pseudomonadati</taxon>
        <taxon>Myxococcota</taxon>
        <taxon>Polyangia</taxon>
        <taxon>Polyangiales</taxon>
        <taxon>Polyangiaceae</taxon>
        <taxon>Sorangium</taxon>
    </lineage>
</organism>
<sequence length="241" mass="25808">MTMTKTTLPVVLLTALAVATAGCDSAGNGGPSKDRWATTENTTVDLDLDKVNEAYKAAEGPEDFERRVNELYQGSEVISVAVKDVDAKTQVVTGFFDKNGDGGVQDPEKVFTIRRDVSGEGAAQMQTSGFGPYAYYSSPVMSLASGMLLGAMVSSALRPNYVPVYTQPYTTPPGRAPDLRSQRDAYRASNPSAVDHSKSSQTGRRYNNTGSSRFGSGKSGAGSRFGVRRSERGRRPERLVA</sequence>
<name>A0A150PJX2_SORCE</name>
<reference evidence="3 4" key="1">
    <citation type="submission" date="2014-02" db="EMBL/GenBank/DDBJ databases">
        <title>The small core and large imbalanced accessory genome model reveals a collaborative survival strategy of Sorangium cellulosum strains in nature.</title>
        <authorList>
            <person name="Han K."/>
            <person name="Peng R."/>
            <person name="Blom J."/>
            <person name="Li Y.-Z."/>
        </authorList>
    </citation>
    <scope>NUCLEOTIDE SEQUENCE [LARGE SCALE GENOMIC DNA]</scope>
    <source>
        <strain evidence="3 4">So0157-18</strain>
    </source>
</reference>
<gene>
    <name evidence="3" type="ORF">BE04_50765</name>
</gene>
<feature type="compositionally biased region" description="Polar residues" evidence="1">
    <location>
        <begin position="199"/>
        <end position="214"/>
    </location>
</feature>
<evidence type="ECO:0000313" key="3">
    <source>
        <dbReference type="EMBL" id="KYF55972.1"/>
    </source>
</evidence>
<dbReference type="Proteomes" id="UP000075604">
    <property type="component" value="Unassembled WGS sequence"/>
</dbReference>
<keyword evidence="2" id="KW-0732">Signal</keyword>
<dbReference type="AlphaFoldDB" id="A0A150PJX2"/>
<proteinExistence type="predicted"/>
<evidence type="ECO:0000256" key="2">
    <source>
        <dbReference type="SAM" id="SignalP"/>
    </source>
</evidence>
<feature type="signal peptide" evidence="2">
    <location>
        <begin position="1"/>
        <end position="21"/>
    </location>
</feature>
<feature type="region of interest" description="Disordered" evidence="1">
    <location>
        <begin position="168"/>
        <end position="241"/>
    </location>
</feature>
<feature type="compositionally biased region" description="Basic and acidic residues" evidence="1">
    <location>
        <begin position="228"/>
        <end position="241"/>
    </location>
</feature>
<accession>A0A150PJX2</accession>
<feature type="chain" id="PRO_5007565972" description="Secreted protein" evidence="2">
    <location>
        <begin position="22"/>
        <end position="241"/>
    </location>
</feature>
<comment type="caution">
    <text evidence="3">The sequence shown here is derived from an EMBL/GenBank/DDBJ whole genome shotgun (WGS) entry which is preliminary data.</text>
</comment>